<dbReference type="OrthoDB" id="9922439at2"/>
<dbReference type="RefSeq" id="WP_111347456.1">
    <property type="nucleotide sequence ID" value="NZ_JAIWKD010000004.1"/>
</dbReference>
<dbReference type="EMBL" id="QHHQ01000003">
    <property type="protein sequence ID" value="RAI00954.1"/>
    <property type="molecule type" value="Genomic_DNA"/>
</dbReference>
<proteinExistence type="predicted"/>
<reference evidence="1 2" key="1">
    <citation type="submission" date="2018-05" db="EMBL/GenBank/DDBJ databases">
        <title>Acuticoccus sediminis sp. nov., isolated from deep-sea sediment of Indian Ocean.</title>
        <authorList>
            <person name="Liu X."/>
            <person name="Lai Q."/>
            <person name="Du Y."/>
            <person name="Sun F."/>
            <person name="Zhang X."/>
            <person name="Wang S."/>
            <person name="Shao Z."/>
        </authorList>
    </citation>
    <scope>NUCLEOTIDE SEQUENCE [LARGE SCALE GENOMIC DNA]</scope>
    <source>
        <strain evidence="1 2">PTG4-2</strain>
    </source>
</reference>
<dbReference type="Proteomes" id="UP000249590">
    <property type="component" value="Unassembled WGS sequence"/>
</dbReference>
<comment type="caution">
    <text evidence="1">The sequence shown here is derived from an EMBL/GenBank/DDBJ whole genome shotgun (WGS) entry which is preliminary data.</text>
</comment>
<name>A0A8B2NU02_9HYPH</name>
<protein>
    <submittedName>
        <fullName evidence="1">Uncharacterized protein</fullName>
    </submittedName>
</protein>
<sequence>MRRSHPDGPVLALLPANDNGAPIVADLPTPLARRGTRLCGTAIALPPGALDELRNLNAHRIRYAEALQRLAADREAFRELLAEFR</sequence>
<keyword evidence="2" id="KW-1185">Reference proteome</keyword>
<evidence type="ECO:0000313" key="1">
    <source>
        <dbReference type="EMBL" id="RAI00954.1"/>
    </source>
</evidence>
<organism evidence="1 2">
    <name type="scientific">Acuticoccus sediminis</name>
    <dbReference type="NCBI Taxonomy" id="2184697"/>
    <lineage>
        <taxon>Bacteria</taxon>
        <taxon>Pseudomonadati</taxon>
        <taxon>Pseudomonadota</taxon>
        <taxon>Alphaproteobacteria</taxon>
        <taxon>Hyphomicrobiales</taxon>
        <taxon>Amorphaceae</taxon>
        <taxon>Acuticoccus</taxon>
    </lineage>
</organism>
<evidence type="ECO:0000313" key="2">
    <source>
        <dbReference type="Proteomes" id="UP000249590"/>
    </source>
</evidence>
<accession>A0A8B2NU02</accession>
<dbReference type="AlphaFoldDB" id="A0A8B2NU02"/>
<gene>
    <name evidence="1" type="ORF">DLJ53_17145</name>
</gene>